<feature type="binding site" evidence="3">
    <location>
        <position position="109"/>
    </location>
    <ligand>
        <name>Zn(2+)</name>
        <dbReference type="ChEBI" id="CHEBI:29105"/>
        <label>1</label>
    </ligand>
</feature>
<evidence type="ECO:0000313" key="9">
    <source>
        <dbReference type="RefSeq" id="XP_018321193.1"/>
    </source>
</evidence>
<keyword evidence="8" id="KW-1185">Reference proteome</keyword>
<feature type="region of interest" description="Disordered" evidence="6">
    <location>
        <begin position="161"/>
        <end position="194"/>
    </location>
</feature>
<proteinExistence type="inferred from homology"/>
<evidence type="ECO:0000256" key="6">
    <source>
        <dbReference type="SAM" id="MobiDB-lite"/>
    </source>
</evidence>
<evidence type="ECO:0000259" key="7">
    <source>
        <dbReference type="PROSITE" id="PS01031"/>
    </source>
</evidence>
<evidence type="ECO:0000313" key="8">
    <source>
        <dbReference type="Proteomes" id="UP000192223"/>
    </source>
</evidence>
<dbReference type="GO" id="GO:0046872">
    <property type="term" value="F:metal ion binding"/>
    <property type="evidence" value="ECO:0007669"/>
    <property type="project" value="UniProtKB-KW"/>
</dbReference>
<evidence type="ECO:0000256" key="5">
    <source>
        <dbReference type="RuleBase" id="RU003616"/>
    </source>
</evidence>
<dbReference type="PROSITE" id="PS01031">
    <property type="entry name" value="SHSP"/>
    <property type="match status" value="1"/>
</dbReference>
<evidence type="ECO:0000256" key="1">
    <source>
        <dbReference type="ARBA" id="ARBA00023016"/>
    </source>
</evidence>
<dbReference type="InParanoid" id="A0A1W4WM49"/>
<keyword evidence="1" id="KW-0346">Stress response</keyword>
<dbReference type="GeneID" id="108734229"/>
<feature type="binding site" evidence="3">
    <location>
        <position position="116"/>
    </location>
    <ligand>
        <name>Zn(2+)</name>
        <dbReference type="ChEBI" id="CHEBI:29105"/>
        <label>1</label>
    </ligand>
</feature>
<protein>
    <submittedName>
        <fullName evidence="9">Protein lethal(2)essential for life-like</fullName>
    </submittedName>
</protein>
<sequence>MSLLTYSLLPLLMSDPFSYRPSRLLDQQFAQELTPEDLISAVIDPKCSMFNRGLYYRPWRSGLSAKDVGSTISESDGKFLINLDVQQFKPEEISVTTNDKDTITVEGKHEEKQDEHGSISRHFVRKYILPKQFNIQELSSELSSDGVLTISAPKLEKELTDERKISITQTGKPSRPAEIDNQKSNENSTEEPPK</sequence>
<dbReference type="GO" id="GO:0005634">
    <property type="term" value="C:nucleus"/>
    <property type="evidence" value="ECO:0007669"/>
    <property type="project" value="TreeGrafter"/>
</dbReference>
<dbReference type="RefSeq" id="XP_018321193.1">
    <property type="nucleotide sequence ID" value="XM_018465691.2"/>
</dbReference>
<dbReference type="InterPro" id="IPR002068">
    <property type="entry name" value="A-crystallin/Hsp20_dom"/>
</dbReference>
<keyword evidence="3" id="KW-0862">Zinc</keyword>
<keyword evidence="3" id="KW-0479">Metal-binding</keyword>
<dbReference type="Gene3D" id="2.60.40.790">
    <property type="match status" value="1"/>
</dbReference>
<evidence type="ECO:0000256" key="4">
    <source>
        <dbReference type="PROSITE-ProRule" id="PRU00285"/>
    </source>
</evidence>
<dbReference type="CDD" id="cd06526">
    <property type="entry name" value="metazoan_ACD"/>
    <property type="match status" value="1"/>
</dbReference>
<organism evidence="8 9">
    <name type="scientific">Agrilus planipennis</name>
    <name type="common">Emerald ash borer</name>
    <name type="synonym">Agrilus marcopoli</name>
    <dbReference type="NCBI Taxonomy" id="224129"/>
    <lineage>
        <taxon>Eukaryota</taxon>
        <taxon>Metazoa</taxon>
        <taxon>Ecdysozoa</taxon>
        <taxon>Arthropoda</taxon>
        <taxon>Hexapoda</taxon>
        <taxon>Insecta</taxon>
        <taxon>Pterygota</taxon>
        <taxon>Neoptera</taxon>
        <taxon>Endopterygota</taxon>
        <taxon>Coleoptera</taxon>
        <taxon>Polyphaga</taxon>
        <taxon>Elateriformia</taxon>
        <taxon>Buprestoidea</taxon>
        <taxon>Buprestidae</taxon>
        <taxon>Agrilinae</taxon>
        <taxon>Agrilus</taxon>
    </lineage>
</organism>
<dbReference type="Pfam" id="PF00011">
    <property type="entry name" value="HSP20"/>
    <property type="match status" value="1"/>
</dbReference>
<dbReference type="InterPro" id="IPR008978">
    <property type="entry name" value="HSP20-like_chaperone"/>
</dbReference>
<dbReference type="AlphaFoldDB" id="A0A1W4WM49"/>
<dbReference type="InterPro" id="IPR055269">
    <property type="entry name" value="Alpha-crystallin/HSP_16"/>
</dbReference>
<feature type="domain" description="SHSP" evidence="7">
    <location>
        <begin position="61"/>
        <end position="170"/>
    </location>
</feature>
<dbReference type="STRING" id="224129.A0A1W4WM49"/>
<feature type="binding site" evidence="3">
    <location>
        <position position="111"/>
    </location>
    <ligand>
        <name>Zn(2+)</name>
        <dbReference type="ChEBI" id="CHEBI:29105"/>
        <label>1</label>
    </ligand>
</feature>
<dbReference type="SUPFAM" id="SSF49764">
    <property type="entry name" value="HSP20-like chaperones"/>
    <property type="match status" value="1"/>
</dbReference>
<name>A0A1W4WM49_AGRPL</name>
<dbReference type="OrthoDB" id="1431247at2759"/>
<comment type="similarity">
    <text evidence="2 4 5">Belongs to the small heat shock protein (HSP20) family.</text>
</comment>
<dbReference type="PIRSF" id="PIRSF036514">
    <property type="entry name" value="Sm_HSP_B1"/>
    <property type="match status" value="1"/>
</dbReference>
<evidence type="ECO:0000256" key="2">
    <source>
        <dbReference type="PIRNR" id="PIRNR036514"/>
    </source>
</evidence>
<dbReference type="GO" id="GO:0005737">
    <property type="term" value="C:cytoplasm"/>
    <property type="evidence" value="ECO:0007669"/>
    <property type="project" value="TreeGrafter"/>
</dbReference>
<dbReference type="GO" id="GO:0042026">
    <property type="term" value="P:protein refolding"/>
    <property type="evidence" value="ECO:0007669"/>
    <property type="project" value="TreeGrafter"/>
</dbReference>
<evidence type="ECO:0000256" key="3">
    <source>
        <dbReference type="PIRSR" id="PIRSR036514-1"/>
    </source>
</evidence>
<dbReference type="PANTHER" id="PTHR45640:SF13">
    <property type="entry name" value="HEAT SHOCK PROTEIN 22-RELATED"/>
    <property type="match status" value="1"/>
</dbReference>
<dbReference type="InterPro" id="IPR001436">
    <property type="entry name" value="Alpha-crystallin/sHSP_animal"/>
</dbReference>
<dbReference type="KEGG" id="apln:108734229"/>
<dbReference type="Proteomes" id="UP000192223">
    <property type="component" value="Unplaced"/>
</dbReference>
<reference evidence="9" key="1">
    <citation type="submission" date="2025-08" db="UniProtKB">
        <authorList>
            <consortium name="RefSeq"/>
        </authorList>
    </citation>
    <scope>IDENTIFICATION</scope>
    <source>
        <tissue evidence="9">Entire body</tissue>
    </source>
</reference>
<gene>
    <name evidence="9" type="primary">LOC108734229</name>
</gene>
<dbReference type="GO" id="GO:0051082">
    <property type="term" value="F:unfolded protein binding"/>
    <property type="evidence" value="ECO:0007669"/>
    <property type="project" value="TreeGrafter"/>
</dbReference>
<dbReference type="GO" id="GO:0009408">
    <property type="term" value="P:response to heat"/>
    <property type="evidence" value="ECO:0007669"/>
    <property type="project" value="UniProtKB-ARBA"/>
</dbReference>
<accession>A0A1W4WM49</accession>
<dbReference type="PRINTS" id="PR00299">
    <property type="entry name" value="ACRYSTALLIN"/>
</dbReference>
<dbReference type="PANTHER" id="PTHR45640">
    <property type="entry name" value="HEAT SHOCK PROTEIN HSP-12.2-RELATED"/>
    <property type="match status" value="1"/>
</dbReference>